<dbReference type="InterPro" id="IPR018723">
    <property type="entry name" value="DUF2254_membrane"/>
</dbReference>
<name>A0A939ETU9_9BACT</name>
<keyword evidence="3" id="KW-1185">Reference proteome</keyword>
<organism evidence="2 3">
    <name type="scientific">Hymenobacter telluris</name>
    <dbReference type="NCBI Taxonomy" id="2816474"/>
    <lineage>
        <taxon>Bacteria</taxon>
        <taxon>Pseudomonadati</taxon>
        <taxon>Bacteroidota</taxon>
        <taxon>Cytophagia</taxon>
        <taxon>Cytophagales</taxon>
        <taxon>Hymenobacteraceae</taxon>
        <taxon>Hymenobacter</taxon>
    </lineage>
</organism>
<evidence type="ECO:0000256" key="1">
    <source>
        <dbReference type="SAM" id="Phobius"/>
    </source>
</evidence>
<feature type="transmembrane region" description="Helical" evidence="1">
    <location>
        <begin position="67"/>
        <end position="90"/>
    </location>
</feature>
<feature type="transmembrane region" description="Helical" evidence="1">
    <location>
        <begin position="141"/>
        <end position="161"/>
    </location>
</feature>
<dbReference type="EMBL" id="JAFLQZ010000002">
    <property type="protein sequence ID" value="MBO0357049.1"/>
    <property type="molecule type" value="Genomic_DNA"/>
</dbReference>
<keyword evidence="1" id="KW-0812">Transmembrane</keyword>
<dbReference type="RefSeq" id="WP_206981340.1">
    <property type="nucleotide sequence ID" value="NZ_JAFLQZ010000002.1"/>
</dbReference>
<comment type="caution">
    <text evidence="2">The sequence shown here is derived from an EMBL/GenBank/DDBJ whole genome shotgun (WGS) entry which is preliminary data.</text>
</comment>
<keyword evidence="1" id="KW-0472">Membrane</keyword>
<protein>
    <submittedName>
        <fullName evidence="2">DUF2254 domain-containing protein</fullName>
    </submittedName>
</protein>
<dbReference type="AlphaFoldDB" id="A0A939ETU9"/>
<sequence>MPLSFLRRFWQRLHDSLWFVPGLLVLGACALAYGLIEFDRRTSFDGAKQFPLLFGVGAQGSRSMLTAVAGSMLTVAALVFSLTLSTISQVSSQYSPRVLRNFMRDRGNQVVMGYFVGVFAYCLLVLGTIRGTEEQKFVPSTAVTGGLALALGGVAALIYFIHHIAESLQTDTILQRISRQSREAVDELFPETLGEPALDPTRQAAWRAAEARPGWQPVRAAQTGYVQRIDAAGLLAWANQHQAWLRIEQPVGAFVGEGNNLLRYLRQGAATALSPADHAALARCVRLEGYRSIKQDVGFGIQQLVDIALKALSPGINDTTTAIMAVDHLGLLVQRLAERPFPATLRTAPGEAPVLLYVPDRDFGGYLKLAFDLVRINAKGNHALFRRVLRALAQVGEAARSAERKAAVEAQARLLLRQADDTLATEYEKEAVRATYEEVKACWLAVL</sequence>
<feature type="transmembrane region" description="Helical" evidence="1">
    <location>
        <begin position="110"/>
        <end position="129"/>
    </location>
</feature>
<evidence type="ECO:0000313" key="2">
    <source>
        <dbReference type="EMBL" id="MBO0357049.1"/>
    </source>
</evidence>
<dbReference type="Pfam" id="PF10011">
    <property type="entry name" value="DUF2254"/>
    <property type="match status" value="1"/>
</dbReference>
<accession>A0A939ETU9</accession>
<dbReference type="Proteomes" id="UP000664144">
    <property type="component" value="Unassembled WGS sequence"/>
</dbReference>
<feature type="transmembrane region" description="Helical" evidence="1">
    <location>
        <begin position="16"/>
        <end position="36"/>
    </location>
</feature>
<proteinExistence type="predicted"/>
<reference evidence="2" key="1">
    <citation type="submission" date="2021-03" db="EMBL/GenBank/DDBJ databases">
        <authorList>
            <person name="Kim M.K."/>
        </authorList>
    </citation>
    <scope>NUCLEOTIDE SEQUENCE</scope>
    <source>
        <strain evidence="2">BT186</strain>
    </source>
</reference>
<evidence type="ECO:0000313" key="3">
    <source>
        <dbReference type="Proteomes" id="UP000664144"/>
    </source>
</evidence>
<gene>
    <name evidence="2" type="ORF">J0X19_03750</name>
</gene>
<dbReference type="PROSITE" id="PS51257">
    <property type="entry name" value="PROKAR_LIPOPROTEIN"/>
    <property type="match status" value="1"/>
</dbReference>
<keyword evidence="1" id="KW-1133">Transmembrane helix</keyword>